<dbReference type="Gene3D" id="3.40.462.20">
    <property type="match status" value="1"/>
</dbReference>
<evidence type="ECO:0000256" key="6">
    <source>
        <dbReference type="SAM" id="SignalP"/>
    </source>
</evidence>
<comment type="cofactor">
    <cofactor evidence="1">
        <name>FAD</name>
        <dbReference type="ChEBI" id="CHEBI:57692"/>
    </cofactor>
</comment>
<evidence type="ECO:0000256" key="5">
    <source>
        <dbReference type="ARBA" id="ARBA00023002"/>
    </source>
</evidence>
<name>A0A1Y1X4D8_9FUNG</name>
<reference evidence="8 9" key="1">
    <citation type="submission" date="2016-07" db="EMBL/GenBank/DDBJ databases">
        <title>Pervasive Adenine N6-methylation of Active Genes in Fungi.</title>
        <authorList>
            <consortium name="DOE Joint Genome Institute"/>
            <person name="Mondo S.J."/>
            <person name="Dannebaum R.O."/>
            <person name="Kuo R.C."/>
            <person name="Labutti K."/>
            <person name="Haridas S."/>
            <person name="Kuo A."/>
            <person name="Salamov A."/>
            <person name="Ahrendt S.R."/>
            <person name="Lipzen A."/>
            <person name="Sullivan W."/>
            <person name="Andreopoulos W.B."/>
            <person name="Clum A."/>
            <person name="Lindquist E."/>
            <person name="Daum C."/>
            <person name="Ramamoorthy G.K."/>
            <person name="Gryganskyi A."/>
            <person name="Culley D."/>
            <person name="Magnuson J.K."/>
            <person name="James T.Y."/>
            <person name="O'Malley M.A."/>
            <person name="Stajich J.E."/>
            <person name="Spatafora J.W."/>
            <person name="Visel A."/>
            <person name="Grigoriev I.V."/>
        </authorList>
    </citation>
    <scope>NUCLEOTIDE SEQUENCE [LARGE SCALE GENOMIC DNA]</scope>
    <source>
        <strain evidence="8 9">CBS 931.73</strain>
    </source>
</reference>
<dbReference type="InterPro" id="IPR036318">
    <property type="entry name" value="FAD-bd_PCMH-like_sf"/>
</dbReference>
<comment type="caution">
    <text evidence="8">The sequence shown here is derived from an EMBL/GenBank/DDBJ whole genome shotgun (WGS) entry which is preliminary data.</text>
</comment>
<feature type="domain" description="FAD-binding PCMH-type" evidence="7">
    <location>
        <begin position="73"/>
        <end position="256"/>
    </location>
</feature>
<evidence type="ECO:0000256" key="1">
    <source>
        <dbReference type="ARBA" id="ARBA00001974"/>
    </source>
</evidence>
<keyword evidence="6" id="KW-0732">Signal</keyword>
<dbReference type="Pfam" id="PF01565">
    <property type="entry name" value="FAD_binding_4"/>
    <property type="match status" value="1"/>
</dbReference>
<dbReference type="InterPro" id="IPR050416">
    <property type="entry name" value="FAD-linked_Oxidoreductase"/>
</dbReference>
<keyword evidence="9" id="KW-1185">Reference proteome</keyword>
<gene>
    <name evidence="8" type="ORF">K493DRAFT_98480</name>
</gene>
<comment type="similarity">
    <text evidence="2">Belongs to the oxygen-dependent FAD-linked oxidoreductase family.</text>
</comment>
<dbReference type="AlphaFoldDB" id="A0A1Y1X4D8"/>
<dbReference type="PANTHER" id="PTHR42973">
    <property type="entry name" value="BINDING OXIDOREDUCTASE, PUTATIVE (AFU_ORTHOLOGUE AFUA_1G17690)-RELATED"/>
    <property type="match status" value="1"/>
</dbReference>
<sequence length="516" mass="56868">MRVAGAVHLLSLLAAAAQLTLAQESVFSSLAQNATYRSQAEFYIRDGPEAQHNKYLAALKFFNNLYQPEELPKTALPLAILKLHPKQEYDLSWLVEAARVTGIKISARSGGYHSAYASVLPVNGVKETPREFVLVDLSSLKGITIDPKRKIAVVEPGVTGSELYDATAKYGLHFPGPHTSFVTIGGFLLQGGMGFGSRLLGAGVDNVVGFEIITSRHNGRSLYVDANNYPDLFYAVRGGGQFFGVITKFHLKVYPIVDQPALIPTYSAKTIKLETSFSIHDQKNFPAVLDFYKKFDPTAPKSVETKIVFIKDADANAQLLLSATSVAPFNSSASVTAALNEIESFNKNNGAFFESNAPTTYYDAVHGGDSSWSTPNLSYIAEDIWIATPLSDKVLKVISEVWAKAPSVLSSMFLNTGTWEAPSSSALGFDPSYSLGIYSTWVRNGDVKWDEANIQWLKDTVEALKPYTLGFYANEMQPRSDGDANYWRKCYQPDAWKKLNNAKAKWDSRRVFKDLQ</sequence>
<proteinExistence type="inferred from homology"/>
<dbReference type="InterPro" id="IPR006094">
    <property type="entry name" value="Oxid_FAD_bind_N"/>
</dbReference>
<dbReference type="Gene3D" id="3.30.465.10">
    <property type="match status" value="1"/>
</dbReference>
<dbReference type="GO" id="GO:0071949">
    <property type="term" value="F:FAD binding"/>
    <property type="evidence" value="ECO:0007669"/>
    <property type="project" value="InterPro"/>
</dbReference>
<evidence type="ECO:0000256" key="2">
    <source>
        <dbReference type="ARBA" id="ARBA00005466"/>
    </source>
</evidence>
<evidence type="ECO:0000313" key="9">
    <source>
        <dbReference type="Proteomes" id="UP000193498"/>
    </source>
</evidence>
<feature type="signal peptide" evidence="6">
    <location>
        <begin position="1"/>
        <end position="22"/>
    </location>
</feature>
<dbReference type="GO" id="GO:0016491">
    <property type="term" value="F:oxidoreductase activity"/>
    <property type="evidence" value="ECO:0007669"/>
    <property type="project" value="UniProtKB-KW"/>
</dbReference>
<dbReference type="PROSITE" id="PS51387">
    <property type="entry name" value="FAD_PCMH"/>
    <property type="match status" value="1"/>
</dbReference>
<keyword evidence="3" id="KW-0285">Flavoprotein</keyword>
<dbReference type="EMBL" id="MCFE01000749">
    <property type="protein sequence ID" value="ORX80226.1"/>
    <property type="molecule type" value="Genomic_DNA"/>
</dbReference>
<dbReference type="PANTHER" id="PTHR42973:SF39">
    <property type="entry name" value="FAD-BINDING PCMH-TYPE DOMAIN-CONTAINING PROTEIN"/>
    <property type="match status" value="1"/>
</dbReference>
<dbReference type="Proteomes" id="UP000193498">
    <property type="component" value="Unassembled WGS sequence"/>
</dbReference>
<evidence type="ECO:0000256" key="4">
    <source>
        <dbReference type="ARBA" id="ARBA00022827"/>
    </source>
</evidence>
<dbReference type="InterPro" id="IPR016169">
    <property type="entry name" value="FAD-bd_PCMH_sub2"/>
</dbReference>
<accession>A0A1Y1X4D8</accession>
<dbReference type="OrthoDB" id="415825at2759"/>
<dbReference type="InterPro" id="IPR016166">
    <property type="entry name" value="FAD-bd_PCMH"/>
</dbReference>
<dbReference type="InParanoid" id="A0A1Y1X4D8"/>
<dbReference type="STRING" id="1314790.A0A1Y1X4D8"/>
<dbReference type="SUPFAM" id="SSF56176">
    <property type="entry name" value="FAD-binding/transporter-associated domain-like"/>
    <property type="match status" value="1"/>
</dbReference>
<protein>
    <submittedName>
        <fullName evidence="8">FAD-binding domain-containing protein</fullName>
    </submittedName>
</protein>
<keyword evidence="4" id="KW-0274">FAD</keyword>
<organism evidence="8 9">
    <name type="scientific">Basidiobolus meristosporus CBS 931.73</name>
    <dbReference type="NCBI Taxonomy" id="1314790"/>
    <lineage>
        <taxon>Eukaryota</taxon>
        <taxon>Fungi</taxon>
        <taxon>Fungi incertae sedis</taxon>
        <taxon>Zoopagomycota</taxon>
        <taxon>Entomophthoromycotina</taxon>
        <taxon>Basidiobolomycetes</taxon>
        <taxon>Basidiobolales</taxon>
        <taxon>Basidiobolaceae</taxon>
        <taxon>Basidiobolus</taxon>
    </lineage>
</organism>
<keyword evidence="5" id="KW-0560">Oxidoreductase</keyword>
<evidence type="ECO:0000259" key="7">
    <source>
        <dbReference type="PROSITE" id="PS51387"/>
    </source>
</evidence>
<evidence type="ECO:0000256" key="3">
    <source>
        <dbReference type="ARBA" id="ARBA00022630"/>
    </source>
</evidence>
<evidence type="ECO:0000313" key="8">
    <source>
        <dbReference type="EMBL" id="ORX80226.1"/>
    </source>
</evidence>
<feature type="chain" id="PRO_5012282270" evidence="6">
    <location>
        <begin position="23"/>
        <end position="516"/>
    </location>
</feature>